<dbReference type="PIRSF" id="PIRSF039026">
    <property type="entry name" value="SiaP"/>
    <property type="match status" value="1"/>
</dbReference>
<keyword evidence="1 4" id="KW-0732">Signal</keyword>
<evidence type="ECO:0000256" key="1">
    <source>
        <dbReference type="ARBA" id="ARBA00022729"/>
    </source>
</evidence>
<dbReference type="Proteomes" id="UP000051913">
    <property type="component" value="Unassembled WGS sequence"/>
</dbReference>
<sequence>MLKSTLLIGFVGLSALALNAVSTDANAQEKVRWKMQSAFGSQLPHLGPPGVRFSKNVERLSGGKLEIKFYEPGALIPPLECFDAVSKGSIESCWTTPGYHTGKYPALAFFTTVPFGPPVGEFLGWKWFGGGNQLRDEIYAKHGLIAIDSSAIAPETSGWFRREVKSVEELKGLKMRFFGLGAQVMQKLGVSTQLLAAADIYPALERGVIDATEFSMPTMDTKLGFHQIAKYNYFPGWHQQVSVGELLMNKAAWDALSDQNKAIIEIALGETIMRNYAESDHAQFAAMAEMRDKYNVQVKRWSDQDLATLEKAWLEVLTEESAKDPLFKKVADHYLDYRKKFAVWGASQTMKATYQKD</sequence>
<feature type="binding site" evidence="2">
    <location>
        <position position="155"/>
    </location>
    <ligand>
        <name>substrate</name>
    </ligand>
</feature>
<dbReference type="EMBL" id="LLXX01000102">
    <property type="protein sequence ID" value="KRR06793.1"/>
    <property type="molecule type" value="Genomic_DNA"/>
</dbReference>
<keyword evidence="3" id="KW-0479">Metal-binding</keyword>
<keyword evidence="6" id="KW-1185">Reference proteome</keyword>
<dbReference type="Gene3D" id="3.40.190.10">
    <property type="entry name" value="Periplasmic binding protein-like II"/>
    <property type="match status" value="1"/>
</dbReference>
<dbReference type="STRING" id="1518501.CQ10_28540"/>
<name>A0A0R3KSD8_9BRAD</name>
<dbReference type="AlphaFoldDB" id="A0A0R3KSD8"/>
<dbReference type="InterPro" id="IPR018389">
    <property type="entry name" value="DctP_fam"/>
</dbReference>
<evidence type="ECO:0000256" key="4">
    <source>
        <dbReference type="SAM" id="SignalP"/>
    </source>
</evidence>
<dbReference type="Pfam" id="PF03480">
    <property type="entry name" value="DctP"/>
    <property type="match status" value="1"/>
</dbReference>
<dbReference type="PANTHER" id="PTHR33376">
    <property type="match status" value="1"/>
</dbReference>
<feature type="binding site" evidence="3">
    <location>
        <position position="239"/>
    </location>
    <ligand>
        <name>substrate</name>
    </ligand>
</feature>
<reference evidence="5 6" key="1">
    <citation type="submission" date="2014-03" db="EMBL/GenBank/DDBJ databases">
        <title>Bradyrhizobium valentinum sp. nov., isolated from effective nodules of Lupinus mariae-josephae, a lupine endemic of basic-lime soils in Eastern Spain.</title>
        <authorList>
            <person name="Duran D."/>
            <person name="Rey L."/>
            <person name="Navarro A."/>
            <person name="Busquets A."/>
            <person name="Imperial J."/>
            <person name="Ruiz-Argueso T."/>
        </authorList>
    </citation>
    <scope>NUCLEOTIDE SEQUENCE [LARGE SCALE GENOMIC DNA]</scope>
    <source>
        <strain evidence="5 6">LmjM3</strain>
    </source>
</reference>
<accession>A0A0R3KSD8</accession>
<dbReference type="InterPro" id="IPR038404">
    <property type="entry name" value="TRAP_DctP_sf"/>
</dbReference>
<evidence type="ECO:0000313" key="6">
    <source>
        <dbReference type="Proteomes" id="UP000051913"/>
    </source>
</evidence>
<gene>
    <name evidence="5" type="ORF">CP49_38525</name>
</gene>
<dbReference type="CDD" id="cd13604">
    <property type="entry name" value="PBP2_TRAP_ketoacid_lactate_like"/>
    <property type="match status" value="1"/>
</dbReference>
<organism evidence="5 6">
    <name type="scientific">Bradyrhizobium valentinum</name>
    <dbReference type="NCBI Taxonomy" id="1518501"/>
    <lineage>
        <taxon>Bacteria</taxon>
        <taxon>Pseudomonadati</taxon>
        <taxon>Pseudomonadota</taxon>
        <taxon>Alphaproteobacteria</taxon>
        <taxon>Hyphomicrobiales</taxon>
        <taxon>Nitrobacteraceae</taxon>
        <taxon>Bradyrhizobium</taxon>
    </lineage>
</organism>
<dbReference type="NCBIfam" id="NF037995">
    <property type="entry name" value="TRAP_S1"/>
    <property type="match status" value="1"/>
</dbReference>
<dbReference type="InterPro" id="IPR026289">
    <property type="entry name" value="SBP_TakP-like"/>
</dbReference>
<protein>
    <submittedName>
        <fullName evidence="5">C4-dicarboxylate ABC transporter</fullName>
    </submittedName>
</protein>
<evidence type="ECO:0000256" key="2">
    <source>
        <dbReference type="PIRSR" id="PIRSR039026-1"/>
    </source>
</evidence>
<dbReference type="Gene3D" id="3.40.190.170">
    <property type="entry name" value="Bacterial extracellular solute-binding protein, family 7"/>
    <property type="match status" value="1"/>
</dbReference>
<evidence type="ECO:0000256" key="3">
    <source>
        <dbReference type="PIRSR" id="PIRSR039026-2"/>
    </source>
</evidence>
<feature type="chain" id="PRO_5009796825" evidence="4">
    <location>
        <begin position="28"/>
        <end position="357"/>
    </location>
</feature>
<evidence type="ECO:0000313" key="5">
    <source>
        <dbReference type="EMBL" id="KRR06793.1"/>
    </source>
</evidence>
<dbReference type="GO" id="GO:0031317">
    <property type="term" value="C:tripartite ATP-independent periplasmic transporter complex"/>
    <property type="evidence" value="ECO:0007669"/>
    <property type="project" value="InterPro"/>
</dbReference>
<dbReference type="PANTHER" id="PTHR33376:SF5">
    <property type="entry name" value="EXTRACYTOPLASMIC SOLUTE RECEPTOR PROTEIN"/>
    <property type="match status" value="1"/>
</dbReference>
<comment type="caution">
    <text evidence="5">The sequence shown here is derived from an EMBL/GenBank/DDBJ whole genome shotgun (WGS) entry which is preliminary data.</text>
</comment>
<feature type="binding site" evidence="2">
    <location>
        <position position="176"/>
    </location>
    <ligand>
        <name>substrate</name>
    </ligand>
</feature>
<feature type="signal peptide" evidence="4">
    <location>
        <begin position="1"/>
        <end position="27"/>
    </location>
</feature>
<dbReference type="GO" id="GO:0046872">
    <property type="term" value="F:metal ion binding"/>
    <property type="evidence" value="ECO:0007669"/>
    <property type="project" value="UniProtKB-KW"/>
</dbReference>
<dbReference type="GO" id="GO:0055085">
    <property type="term" value="P:transmembrane transport"/>
    <property type="evidence" value="ECO:0007669"/>
    <property type="project" value="InterPro"/>
</dbReference>
<feature type="binding site" evidence="3">
    <location>
        <position position="214"/>
    </location>
    <ligand>
        <name>Na(+)</name>
        <dbReference type="ChEBI" id="CHEBI:29101"/>
    </ligand>
</feature>
<proteinExistence type="predicted"/>
<dbReference type="OrthoDB" id="9780733at2"/>
<dbReference type="RefSeq" id="WP_057851223.1">
    <property type="nucleotide sequence ID" value="NZ_LLXX01000102.1"/>
</dbReference>
<feature type="binding site" evidence="3">
    <location>
        <position position="213"/>
    </location>
    <ligand>
        <name>substrate</name>
    </ligand>
</feature>